<dbReference type="InterPro" id="IPR002110">
    <property type="entry name" value="Ankyrin_rpt"/>
</dbReference>
<dbReference type="KEGG" id="kge:TQ33_1514"/>
<dbReference type="PROSITE" id="PS50088">
    <property type="entry name" value="ANK_REPEAT"/>
    <property type="match status" value="1"/>
</dbReference>
<organism evidence="3 4">
    <name type="scientific">Kangiella geojedonensis</name>
    <dbReference type="NCBI Taxonomy" id="914150"/>
    <lineage>
        <taxon>Bacteria</taxon>
        <taxon>Pseudomonadati</taxon>
        <taxon>Pseudomonadota</taxon>
        <taxon>Gammaproteobacteria</taxon>
        <taxon>Kangiellales</taxon>
        <taxon>Kangiellaceae</taxon>
        <taxon>Kangiella</taxon>
    </lineage>
</organism>
<dbReference type="EMBL" id="CP010975">
    <property type="protein sequence ID" value="AKE52461.1"/>
    <property type="molecule type" value="Genomic_DNA"/>
</dbReference>
<protein>
    <submittedName>
        <fullName evidence="3">Uncharacterized protein</fullName>
    </submittedName>
</protein>
<dbReference type="HOGENOM" id="CLU_1068653_0_0_6"/>
<keyword evidence="2" id="KW-0732">Signal</keyword>
<sequence length="260" mass="29847">MKGRITILLMAAVTCITSIKVIASNDIEHVFFGAPEKKDWKLGEVDNYTFQQLNGYLAFAIIQNLEHEFEVVLNEISKRQYNQFYIVSNIMLSGEMGKDKYAIKLIETLKDVDANIAANGKDTLLHYFSQHGSIEIVKKLLESGANADIRDSFNNKPLDKAAMNDDIAMYRLIFPYTDLTTSIKTPHGDWYYYDSLSGQLLFGDKMNRKDMFSLLINDDDFPKDYFTLANLRMKLYKKDYKDILPIIDPYIKALGYTPVP</sequence>
<dbReference type="InterPro" id="IPR036770">
    <property type="entry name" value="Ankyrin_rpt-contain_sf"/>
</dbReference>
<dbReference type="OrthoDB" id="5649561at2"/>
<dbReference type="RefSeq" id="WP_046561527.1">
    <property type="nucleotide sequence ID" value="NZ_CP010975.1"/>
</dbReference>
<dbReference type="SUPFAM" id="SSF48403">
    <property type="entry name" value="Ankyrin repeat"/>
    <property type="match status" value="1"/>
</dbReference>
<evidence type="ECO:0000256" key="1">
    <source>
        <dbReference type="PROSITE-ProRule" id="PRU00023"/>
    </source>
</evidence>
<proteinExistence type="predicted"/>
<name>A0A0F6RCY7_9GAMM</name>
<keyword evidence="4" id="KW-1185">Reference proteome</keyword>
<evidence type="ECO:0000313" key="3">
    <source>
        <dbReference type="EMBL" id="AKE52461.1"/>
    </source>
</evidence>
<evidence type="ECO:0000313" key="4">
    <source>
        <dbReference type="Proteomes" id="UP000034071"/>
    </source>
</evidence>
<dbReference type="AlphaFoldDB" id="A0A0F6RCY7"/>
<dbReference type="STRING" id="914150.TQ33_1514"/>
<dbReference type="SMART" id="SM00248">
    <property type="entry name" value="ANK"/>
    <property type="match status" value="1"/>
</dbReference>
<dbReference type="Proteomes" id="UP000034071">
    <property type="component" value="Chromosome"/>
</dbReference>
<reference evidence="3 4" key="1">
    <citation type="submission" date="2015-02" db="EMBL/GenBank/DDBJ databases">
        <title>Complete genome sequence of Kangiella geojedonensis strain YCS-5T.</title>
        <authorList>
            <person name="Kim K.M."/>
        </authorList>
    </citation>
    <scope>NUCLEOTIDE SEQUENCE [LARGE SCALE GENOMIC DNA]</scope>
    <source>
        <strain evidence="3 4">YCS-5</strain>
    </source>
</reference>
<dbReference type="Pfam" id="PF12796">
    <property type="entry name" value="Ank_2"/>
    <property type="match status" value="1"/>
</dbReference>
<keyword evidence="1" id="KW-0040">ANK repeat</keyword>
<dbReference type="Gene3D" id="1.25.40.20">
    <property type="entry name" value="Ankyrin repeat-containing domain"/>
    <property type="match status" value="1"/>
</dbReference>
<evidence type="ECO:0000256" key="2">
    <source>
        <dbReference type="SAM" id="SignalP"/>
    </source>
</evidence>
<gene>
    <name evidence="3" type="ORF">TQ33_1514</name>
</gene>
<feature type="repeat" description="ANK" evidence="1">
    <location>
        <begin position="120"/>
        <end position="152"/>
    </location>
</feature>
<feature type="chain" id="PRO_5002508968" evidence="2">
    <location>
        <begin position="24"/>
        <end position="260"/>
    </location>
</feature>
<dbReference type="PROSITE" id="PS50297">
    <property type="entry name" value="ANK_REP_REGION"/>
    <property type="match status" value="1"/>
</dbReference>
<feature type="signal peptide" evidence="2">
    <location>
        <begin position="1"/>
        <end position="23"/>
    </location>
</feature>
<accession>A0A0F6RCY7</accession>